<proteinExistence type="inferred from homology"/>
<evidence type="ECO:0000256" key="5">
    <source>
        <dbReference type="ARBA" id="ARBA00038039"/>
    </source>
</evidence>
<dbReference type="Gene3D" id="1.20.1280.290">
    <property type="match status" value="2"/>
</dbReference>
<accession>A0A1E4TFT7</accession>
<evidence type="ECO:0000256" key="7">
    <source>
        <dbReference type="SAM" id="MobiDB-lite"/>
    </source>
</evidence>
<feature type="compositionally biased region" description="Basic residues" evidence="7">
    <location>
        <begin position="102"/>
        <end position="115"/>
    </location>
</feature>
<dbReference type="GO" id="GO:0000329">
    <property type="term" value="C:fungal-type vacuole membrane"/>
    <property type="evidence" value="ECO:0007669"/>
    <property type="project" value="EnsemblFungi"/>
</dbReference>
<evidence type="ECO:0000256" key="3">
    <source>
        <dbReference type="ARBA" id="ARBA00022989"/>
    </source>
</evidence>
<dbReference type="GO" id="GO:0034486">
    <property type="term" value="P:vacuolar transmembrane transport"/>
    <property type="evidence" value="ECO:0007669"/>
    <property type="project" value="EnsemblFungi"/>
</dbReference>
<keyword evidence="10" id="KW-1185">Reference proteome</keyword>
<evidence type="ECO:0008006" key="11">
    <source>
        <dbReference type="Google" id="ProtNLM"/>
    </source>
</evidence>
<feature type="transmembrane region" description="Helical" evidence="8">
    <location>
        <begin position="44"/>
        <end position="65"/>
    </location>
</feature>
<evidence type="ECO:0000313" key="9">
    <source>
        <dbReference type="EMBL" id="ODV90538.1"/>
    </source>
</evidence>
<evidence type="ECO:0000256" key="8">
    <source>
        <dbReference type="SAM" id="Phobius"/>
    </source>
</evidence>
<feature type="transmembrane region" description="Helical" evidence="8">
    <location>
        <begin position="179"/>
        <end position="196"/>
    </location>
</feature>
<dbReference type="Proteomes" id="UP000095023">
    <property type="component" value="Unassembled WGS sequence"/>
</dbReference>
<feature type="transmembrane region" description="Helical" evidence="8">
    <location>
        <begin position="244"/>
        <end position="267"/>
    </location>
</feature>
<evidence type="ECO:0000256" key="2">
    <source>
        <dbReference type="ARBA" id="ARBA00022692"/>
    </source>
</evidence>
<dbReference type="EMBL" id="KV453842">
    <property type="protein sequence ID" value="ODV90538.1"/>
    <property type="molecule type" value="Genomic_DNA"/>
</dbReference>
<feature type="transmembrane region" description="Helical" evidence="8">
    <location>
        <begin position="136"/>
        <end position="159"/>
    </location>
</feature>
<comment type="similarity">
    <text evidence="5">Belongs to the laat-1 family.</text>
</comment>
<dbReference type="SMART" id="SM00679">
    <property type="entry name" value="CTNS"/>
    <property type="match status" value="2"/>
</dbReference>
<feature type="region of interest" description="Disordered" evidence="7">
    <location>
        <begin position="96"/>
        <end position="115"/>
    </location>
</feature>
<dbReference type="InterPro" id="IPR051415">
    <property type="entry name" value="LAAT-1"/>
</dbReference>
<dbReference type="FunFam" id="1.20.1280.290:FF:000012">
    <property type="entry name" value="Vacuolar membrane PQ loop repeat protein"/>
    <property type="match status" value="1"/>
</dbReference>
<comment type="catalytic activity">
    <reaction evidence="6">
        <text>L-histidine(out) + L-arginine(in) = L-histidine(in) + L-arginine(out)</text>
        <dbReference type="Rhea" id="RHEA:71063"/>
        <dbReference type="ChEBI" id="CHEBI:32682"/>
        <dbReference type="ChEBI" id="CHEBI:57595"/>
    </reaction>
</comment>
<comment type="subcellular location">
    <subcellularLocation>
        <location evidence="1">Membrane</location>
        <topology evidence="1">Multi-pass membrane protein</topology>
    </subcellularLocation>
</comment>
<dbReference type="GO" id="GO:0015174">
    <property type="term" value="F:basic amino acid transmembrane transporter activity"/>
    <property type="evidence" value="ECO:0007669"/>
    <property type="project" value="EnsemblFungi"/>
</dbReference>
<evidence type="ECO:0000313" key="10">
    <source>
        <dbReference type="Proteomes" id="UP000095023"/>
    </source>
</evidence>
<dbReference type="PANTHER" id="PTHR16201:SF44">
    <property type="entry name" value="SEVEN TRANSMEMBRANE PROTEIN 1"/>
    <property type="match status" value="1"/>
</dbReference>
<protein>
    <recommendedName>
        <fullName evidence="11">Vacuolar membrane PQ loop repeat protein</fullName>
    </recommendedName>
</protein>
<evidence type="ECO:0000256" key="6">
    <source>
        <dbReference type="ARBA" id="ARBA00050768"/>
    </source>
</evidence>
<evidence type="ECO:0000256" key="4">
    <source>
        <dbReference type="ARBA" id="ARBA00023136"/>
    </source>
</evidence>
<feature type="transmembrane region" description="Helical" evidence="8">
    <location>
        <begin position="16"/>
        <end position="38"/>
    </location>
</feature>
<feature type="transmembrane region" description="Helical" evidence="8">
    <location>
        <begin position="208"/>
        <end position="232"/>
    </location>
</feature>
<keyword evidence="3 8" id="KW-1133">Transmembrane helix</keyword>
<sequence>LPQLIEQWKLKSSDGISLTFITAWFIGDITNLIGAIIGDLLPQVIALAVWFCIADCLIIVSTLYYRRLERLEELERSRSNAADDHLSPLLERNNSLAGRRPSANRRRSSVRRRKSSSNDSLTAIIEQPRHGWRLVLVNYVIPLFVIILSGAGGFFLSGSASPSDGDSHSGVPGPVQEDWASAFGYISAVMYLAARIPQIIQNHKKRSVHGLSLLFFILSTLGNLTYGAQIIVFSTEHEYLMLNLPWLIGSLGTIVEDLIIFAQFYIYRQT</sequence>
<keyword evidence="2 8" id="KW-0812">Transmembrane</keyword>
<feature type="non-terminal residue" evidence="9">
    <location>
        <position position="270"/>
    </location>
</feature>
<dbReference type="PANTHER" id="PTHR16201">
    <property type="entry name" value="SEVEN TRANSMEMBRANE PROTEIN 1-RELATED"/>
    <property type="match status" value="1"/>
</dbReference>
<dbReference type="AlphaFoldDB" id="A0A1E4TFT7"/>
<feature type="non-terminal residue" evidence="9">
    <location>
        <position position="1"/>
    </location>
</feature>
<dbReference type="OrthoDB" id="8048523at2759"/>
<keyword evidence="4 8" id="KW-0472">Membrane</keyword>
<gene>
    <name evidence="9" type="ORF">CANCADRAFT_13649</name>
</gene>
<dbReference type="FunFam" id="1.20.1280.290:FF:000009">
    <property type="entry name" value="PQ loop repeat family protein"/>
    <property type="match status" value="1"/>
</dbReference>
<organism evidence="9 10">
    <name type="scientific">Tortispora caseinolytica NRRL Y-17796</name>
    <dbReference type="NCBI Taxonomy" id="767744"/>
    <lineage>
        <taxon>Eukaryota</taxon>
        <taxon>Fungi</taxon>
        <taxon>Dikarya</taxon>
        <taxon>Ascomycota</taxon>
        <taxon>Saccharomycotina</taxon>
        <taxon>Trigonopsidomycetes</taxon>
        <taxon>Trigonopsidales</taxon>
        <taxon>Trigonopsidaceae</taxon>
        <taxon>Tortispora</taxon>
    </lineage>
</organism>
<name>A0A1E4TFT7_9ASCO</name>
<dbReference type="Pfam" id="PF04193">
    <property type="entry name" value="PQ-loop"/>
    <property type="match status" value="2"/>
</dbReference>
<reference evidence="10" key="1">
    <citation type="submission" date="2016-02" db="EMBL/GenBank/DDBJ databases">
        <title>Comparative genomics of biotechnologically important yeasts.</title>
        <authorList>
            <consortium name="DOE Joint Genome Institute"/>
            <person name="Riley R."/>
            <person name="Haridas S."/>
            <person name="Wolfe K.H."/>
            <person name="Lopes M.R."/>
            <person name="Hittinger C.T."/>
            <person name="Goker M."/>
            <person name="Salamov A."/>
            <person name="Wisecaver J."/>
            <person name="Long T.M."/>
            <person name="Aerts A.L."/>
            <person name="Barry K."/>
            <person name="Choi C."/>
            <person name="Clum A."/>
            <person name="Coughlan A.Y."/>
            <person name="Deshpande S."/>
            <person name="Douglass A.P."/>
            <person name="Hanson S.J."/>
            <person name="Klenk H.-P."/>
            <person name="Labutti K."/>
            <person name="Lapidus A."/>
            <person name="Lindquist E."/>
            <person name="Lipzen A."/>
            <person name="Meier-Kolthoff J.P."/>
            <person name="Ohm R.A."/>
            <person name="Otillar R.P."/>
            <person name="Pangilinan J."/>
            <person name="Peng Y."/>
            <person name="Rokas A."/>
            <person name="Rosa C.A."/>
            <person name="Scheuner C."/>
            <person name="Sibirny A.A."/>
            <person name="Slot J.C."/>
            <person name="Stielow J.B."/>
            <person name="Sun H."/>
            <person name="Kurtzman C.P."/>
            <person name="Blackwell M."/>
            <person name="Jeffries T.W."/>
            <person name="Grigoriev I.V."/>
        </authorList>
    </citation>
    <scope>NUCLEOTIDE SEQUENCE [LARGE SCALE GENOMIC DNA]</scope>
    <source>
        <strain evidence="10">NRRL Y-17796</strain>
    </source>
</reference>
<evidence type="ECO:0000256" key="1">
    <source>
        <dbReference type="ARBA" id="ARBA00004141"/>
    </source>
</evidence>
<dbReference type="InterPro" id="IPR006603">
    <property type="entry name" value="PQ-loop_rpt"/>
</dbReference>